<evidence type="ECO:0000313" key="4">
    <source>
        <dbReference type="Proteomes" id="UP000627292"/>
    </source>
</evidence>
<evidence type="ECO:0000256" key="1">
    <source>
        <dbReference type="SAM" id="Coils"/>
    </source>
</evidence>
<keyword evidence="1" id="KW-0175">Coiled coil</keyword>
<feature type="signal peptide" evidence="2">
    <location>
        <begin position="1"/>
        <end position="20"/>
    </location>
</feature>
<feature type="chain" id="PRO_5037550040" evidence="2">
    <location>
        <begin position="21"/>
        <end position="469"/>
    </location>
</feature>
<keyword evidence="2" id="KW-0732">Signal</keyword>
<proteinExistence type="predicted"/>
<organism evidence="3 4">
    <name type="scientific">Filimonas zeae</name>
    <dbReference type="NCBI Taxonomy" id="1737353"/>
    <lineage>
        <taxon>Bacteria</taxon>
        <taxon>Pseudomonadati</taxon>
        <taxon>Bacteroidota</taxon>
        <taxon>Chitinophagia</taxon>
        <taxon>Chitinophagales</taxon>
        <taxon>Chitinophagaceae</taxon>
        <taxon>Filimonas</taxon>
    </lineage>
</organism>
<dbReference type="RefSeq" id="WP_188951601.1">
    <property type="nucleotide sequence ID" value="NZ_BMIB01000002.1"/>
</dbReference>
<evidence type="ECO:0000313" key="3">
    <source>
        <dbReference type="EMBL" id="GGH64666.1"/>
    </source>
</evidence>
<dbReference type="Proteomes" id="UP000627292">
    <property type="component" value="Unassembled WGS sequence"/>
</dbReference>
<reference evidence="3" key="1">
    <citation type="journal article" date="2014" name="Int. J. Syst. Evol. Microbiol.">
        <title>Complete genome sequence of Corynebacterium casei LMG S-19264T (=DSM 44701T), isolated from a smear-ripened cheese.</title>
        <authorList>
            <consortium name="US DOE Joint Genome Institute (JGI-PGF)"/>
            <person name="Walter F."/>
            <person name="Albersmeier A."/>
            <person name="Kalinowski J."/>
            <person name="Ruckert C."/>
        </authorList>
    </citation>
    <scope>NUCLEOTIDE SEQUENCE</scope>
    <source>
        <strain evidence="3">CGMCC 1.15290</strain>
    </source>
</reference>
<comment type="caution">
    <text evidence="3">The sequence shown here is derived from an EMBL/GenBank/DDBJ whole genome shotgun (WGS) entry which is preliminary data.</text>
</comment>
<gene>
    <name evidence="3" type="ORF">GCM10011379_16970</name>
</gene>
<accession>A0A917IUY3</accession>
<name>A0A917IUY3_9BACT</name>
<evidence type="ECO:0000256" key="2">
    <source>
        <dbReference type="SAM" id="SignalP"/>
    </source>
</evidence>
<reference evidence="3" key="2">
    <citation type="submission" date="2020-09" db="EMBL/GenBank/DDBJ databases">
        <authorList>
            <person name="Sun Q."/>
            <person name="Zhou Y."/>
        </authorList>
    </citation>
    <scope>NUCLEOTIDE SEQUENCE</scope>
    <source>
        <strain evidence="3">CGMCC 1.15290</strain>
    </source>
</reference>
<keyword evidence="4" id="KW-1185">Reference proteome</keyword>
<sequence>MTKAASLLLFGLLLYNIGHSQTLTDVTTAAGSNVTGNAIKINGSNNFPTGSEGLELYFSSGVSRINSLNRTTTARFPLEFNASTFNFISNRPYFLNRTIPGSTEDSQGPNYLLLHKMYTGTLMPESYVMGRISAIRGGVSAGNRKISVEVNTATAYNFNRGSIMSHFEAQRLVSLTYNNETYLALEFLNNSTVYSLSFTGYASGESFALLRDEDVTNVQEFVPTDAINVQGRLSLGYFGGGAPVSRFHMIENVAARDNFITVHNTSNTNSRLVAGTAGTSYAVTNHAGSSVVESYNDLHLSAAIAGNIYFETGRTGTTSPVRMKLTNNGTLVIGTETVPTGYKLAVNGAALFTKIVVKPYDKWPDYIFDSSYRLTPLPQLEQYIQQHKHLPDVPSAAVVEKEGIDMGSNQAALLKKIEELTLYIISQHKELNNQKQAQAAEKQALENNNKLLEQRLQTLEQKLNNLLKQ</sequence>
<feature type="coiled-coil region" evidence="1">
    <location>
        <begin position="428"/>
        <end position="469"/>
    </location>
</feature>
<dbReference type="EMBL" id="BMIB01000002">
    <property type="protein sequence ID" value="GGH64666.1"/>
    <property type="molecule type" value="Genomic_DNA"/>
</dbReference>
<dbReference type="AlphaFoldDB" id="A0A917IUY3"/>
<protein>
    <submittedName>
        <fullName evidence="3">Uncharacterized protein</fullName>
    </submittedName>
</protein>